<sequence>MKYSTRTKFIRSQKFYKCAPIENPLWQDKYYFGSRVSNLKLGNNIDSHKDCSIPENVKYRLFPVAQDLWN</sequence>
<proteinExistence type="predicted"/>
<accession>A0AA36BNS7</accession>
<evidence type="ECO:0000313" key="2">
    <source>
        <dbReference type="Proteomes" id="UP001162480"/>
    </source>
</evidence>
<keyword evidence="2" id="KW-1185">Reference proteome</keyword>
<evidence type="ECO:0000313" key="1">
    <source>
        <dbReference type="EMBL" id="CAI9737815.1"/>
    </source>
</evidence>
<protein>
    <submittedName>
        <fullName evidence="1">Uncharacterized protein</fullName>
    </submittedName>
</protein>
<dbReference type="AlphaFoldDB" id="A0AA36BNS7"/>
<gene>
    <name evidence="1" type="ORF">OCTVUL_1B009214</name>
</gene>
<organism evidence="1 2">
    <name type="scientific">Octopus vulgaris</name>
    <name type="common">Common octopus</name>
    <dbReference type="NCBI Taxonomy" id="6645"/>
    <lineage>
        <taxon>Eukaryota</taxon>
        <taxon>Metazoa</taxon>
        <taxon>Spiralia</taxon>
        <taxon>Lophotrochozoa</taxon>
        <taxon>Mollusca</taxon>
        <taxon>Cephalopoda</taxon>
        <taxon>Coleoidea</taxon>
        <taxon>Octopodiformes</taxon>
        <taxon>Octopoda</taxon>
        <taxon>Incirrata</taxon>
        <taxon>Octopodidae</taxon>
        <taxon>Octopus</taxon>
    </lineage>
</organism>
<dbReference type="EMBL" id="OX597833">
    <property type="protein sequence ID" value="CAI9737815.1"/>
    <property type="molecule type" value="Genomic_DNA"/>
</dbReference>
<dbReference type="Proteomes" id="UP001162480">
    <property type="component" value="Chromosome 20"/>
</dbReference>
<name>A0AA36BNS7_OCTVU</name>
<reference evidence="1" key="1">
    <citation type="submission" date="2023-08" db="EMBL/GenBank/DDBJ databases">
        <authorList>
            <person name="Alioto T."/>
            <person name="Alioto T."/>
            <person name="Gomez Garrido J."/>
        </authorList>
    </citation>
    <scope>NUCLEOTIDE SEQUENCE</scope>
</reference>